<dbReference type="EMBL" id="LMVM01000001">
    <property type="protein sequence ID" value="PAV05957.1"/>
    <property type="molecule type" value="Genomic_DNA"/>
</dbReference>
<dbReference type="Gene3D" id="3.40.50.300">
    <property type="entry name" value="P-loop containing nucleotide triphosphate hydrolases"/>
    <property type="match status" value="2"/>
</dbReference>
<evidence type="ECO:0000256" key="2">
    <source>
        <dbReference type="ARBA" id="ARBA00005417"/>
    </source>
</evidence>
<evidence type="ECO:0000256" key="7">
    <source>
        <dbReference type="ARBA" id="ARBA00022840"/>
    </source>
</evidence>
<dbReference type="InterPro" id="IPR027417">
    <property type="entry name" value="P-loop_NTPase"/>
</dbReference>
<keyword evidence="13" id="KW-1185">Reference proteome</keyword>
<dbReference type="CDD" id="cd03225">
    <property type="entry name" value="ABC_cobalt_CbiO_domain1"/>
    <property type="match status" value="1"/>
</dbReference>
<comment type="function">
    <text evidence="10">Probably part of an ABC transporter complex. Responsible for energy coupling to the transport system.</text>
</comment>
<dbReference type="InterPro" id="IPR003439">
    <property type="entry name" value="ABC_transporter-like_ATP-bd"/>
</dbReference>
<dbReference type="AlphaFoldDB" id="A0A2A2H996"/>
<dbReference type="SUPFAM" id="SSF52540">
    <property type="entry name" value="P-loop containing nucleoside triphosphate hydrolases"/>
    <property type="match status" value="2"/>
</dbReference>
<evidence type="ECO:0000256" key="6">
    <source>
        <dbReference type="ARBA" id="ARBA00022741"/>
    </source>
</evidence>
<dbReference type="GO" id="GO:0042626">
    <property type="term" value="F:ATPase-coupled transmembrane transporter activity"/>
    <property type="evidence" value="ECO:0007669"/>
    <property type="project" value="TreeGrafter"/>
</dbReference>
<evidence type="ECO:0000313" key="13">
    <source>
        <dbReference type="Proteomes" id="UP000217784"/>
    </source>
</evidence>
<dbReference type="OrthoDB" id="71419at2157"/>
<dbReference type="RefSeq" id="WP_069583410.1">
    <property type="nucleotide sequence ID" value="NZ_LMVM01000001.1"/>
</dbReference>
<protein>
    <submittedName>
        <fullName evidence="12">ABC transporter</fullName>
    </submittedName>
</protein>
<keyword evidence="3" id="KW-0813">Transport</keyword>
<dbReference type="GO" id="GO:0016887">
    <property type="term" value="F:ATP hydrolysis activity"/>
    <property type="evidence" value="ECO:0007669"/>
    <property type="project" value="InterPro"/>
</dbReference>
<keyword evidence="5" id="KW-0677">Repeat</keyword>
<dbReference type="GO" id="GO:0005524">
    <property type="term" value="F:ATP binding"/>
    <property type="evidence" value="ECO:0007669"/>
    <property type="project" value="UniProtKB-KW"/>
</dbReference>
<dbReference type="InterPro" id="IPR050095">
    <property type="entry name" value="ECF_ABC_transporter_ATP-bd"/>
</dbReference>
<dbReference type="PROSITE" id="PS00211">
    <property type="entry name" value="ABC_TRANSPORTER_1"/>
    <property type="match status" value="1"/>
</dbReference>
<keyword evidence="8" id="KW-1278">Translocase</keyword>
<dbReference type="PROSITE" id="PS50893">
    <property type="entry name" value="ABC_TRANSPORTER_2"/>
    <property type="match status" value="2"/>
</dbReference>
<evidence type="ECO:0000256" key="5">
    <source>
        <dbReference type="ARBA" id="ARBA00022737"/>
    </source>
</evidence>
<dbReference type="Pfam" id="PF00005">
    <property type="entry name" value="ABC_tran"/>
    <property type="match status" value="2"/>
</dbReference>
<dbReference type="InterPro" id="IPR015856">
    <property type="entry name" value="ABC_transpr_CbiO/EcfA_su"/>
</dbReference>
<feature type="domain" description="ABC transporter" evidence="11">
    <location>
        <begin position="268"/>
        <end position="494"/>
    </location>
</feature>
<evidence type="ECO:0000256" key="8">
    <source>
        <dbReference type="ARBA" id="ARBA00022967"/>
    </source>
</evidence>
<evidence type="ECO:0000256" key="4">
    <source>
        <dbReference type="ARBA" id="ARBA00022475"/>
    </source>
</evidence>
<organism evidence="12 13">
    <name type="scientific">Methanobacterium bryantii</name>
    <dbReference type="NCBI Taxonomy" id="2161"/>
    <lineage>
        <taxon>Archaea</taxon>
        <taxon>Methanobacteriati</taxon>
        <taxon>Methanobacteriota</taxon>
        <taxon>Methanomada group</taxon>
        <taxon>Methanobacteria</taxon>
        <taxon>Methanobacteriales</taxon>
        <taxon>Methanobacteriaceae</taxon>
        <taxon>Methanobacterium</taxon>
    </lineage>
</organism>
<dbReference type="GO" id="GO:0043190">
    <property type="term" value="C:ATP-binding cassette (ABC) transporter complex"/>
    <property type="evidence" value="ECO:0007669"/>
    <property type="project" value="TreeGrafter"/>
</dbReference>
<comment type="similarity">
    <text evidence="2">Belongs to the ABC transporter superfamily.</text>
</comment>
<keyword evidence="7" id="KW-0067">ATP-binding</keyword>
<evidence type="ECO:0000256" key="3">
    <source>
        <dbReference type="ARBA" id="ARBA00022448"/>
    </source>
</evidence>
<gene>
    <name evidence="12" type="ORF">ASJ80_13985</name>
</gene>
<evidence type="ECO:0000256" key="10">
    <source>
        <dbReference type="ARBA" id="ARBA00025157"/>
    </source>
</evidence>
<dbReference type="PANTHER" id="PTHR43553">
    <property type="entry name" value="HEAVY METAL TRANSPORTER"/>
    <property type="match status" value="1"/>
</dbReference>
<evidence type="ECO:0000313" key="12">
    <source>
        <dbReference type="EMBL" id="PAV05957.1"/>
    </source>
</evidence>
<feature type="domain" description="ABC transporter" evidence="11">
    <location>
        <begin position="2"/>
        <end position="242"/>
    </location>
</feature>
<dbReference type="CDD" id="cd03226">
    <property type="entry name" value="ABC_cobalt_CbiO_domain2"/>
    <property type="match status" value="1"/>
</dbReference>
<proteinExistence type="inferred from homology"/>
<dbReference type="InterPro" id="IPR003593">
    <property type="entry name" value="AAA+_ATPase"/>
</dbReference>
<evidence type="ECO:0000256" key="1">
    <source>
        <dbReference type="ARBA" id="ARBA00004202"/>
    </source>
</evidence>
<keyword evidence="4" id="KW-1003">Cell membrane</keyword>
<dbReference type="PANTHER" id="PTHR43553:SF23">
    <property type="entry name" value="ABC TRANSPORTER ATP-BINDING COMPONENT"/>
    <property type="match status" value="1"/>
</dbReference>
<reference evidence="12 13" key="1">
    <citation type="journal article" date="2017" name="BMC Genomics">
        <title>Genomic analysis of methanogenic archaea reveals a shift towards energy conservation.</title>
        <authorList>
            <person name="Gilmore S.P."/>
            <person name="Henske J.K."/>
            <person name="Sexton J.A."/>
            <person name="Solomon K.V."/>
            <person name="Seppala S."/>
            <person name="Yoo J.I."/>
            <person name="Huyett L.M."/>
            <person name="Pressman A."/>
            <person name="Cogan J.Z."/>
            <person name="Kivenson V."/>
            <person name="Peng X."/>
            <person name="Tan Y."/>
            <person name="Valentine D.L."/>
            <person name="O'Malley M.A."/>
        </authorList>
    </citation>
    <scope>NUCLEOTIDE SEQUENCE [LARGE SCALE GENOMIC DNA]</scope>
    <source>
        <strain evidence="12 13">M.o.H.</strain>
    </source>
</reference>
<comment type="caution">
    <text evidence="12">The sequence shown here is derived from an EMBL/GenBank/DDBJ whole genome shotgun (WGS) entry which is preliminary data.</text>
</comment>
<dbReference type="Proteomes" id="UP000217784">
    <property type="component" value="Unassembled WGS sequence"/>
</dbReference>
<dbReference type="SMART" id="SM00382">
    <property type="entry name" value="AAA"/>
    <property type="match status" value="2"/>
</dbReference>
<accession>A0A2A2H996</accession>
<keyword evidence="9" id="KW-0472">Membrane</keyword>
<comment type="subcellular location">
    <subcellularLocation>
        <location evidence="1">Cell membrane</location>
        <topology evidence="1">Peripheral membrane protein</topology>
    </subcellularLocation>
</comment>
<keyword evidence="6" id="KW-0547">Nucleotide-binding</keyword>
<name>A0A2A2H996_METBR</name>
<sequence>MLEIRNLNFSYDETTPKTDLNDINLHIKKGEVILLCGESGCGKTTVTRLINGLIPDFYGGSVEGQVLINSIPVNENPIYETAKIVGSVFQNPRSQFFNVDTNSELVFGCENMGLPVEEIQKRLHDVVSTFNIHHLLNKSIFKLSGGEKQKIACASVSASKPQILVLDEPSSNLDSASTWDLRKLISIWKNAGNTVIIAEHRLYFLNDLIDRLIYMKNGQIHMELDKDNLISMDNKSFSQLGLRPFSLEELSKNKAALSKKPDCRNNSITLTNFKYSYGNTLAIDIKHLQVPQNEIIAIIGENGAGKSTFARCLCGLERKCKGQLKKEGKVLRNKDRLKLSYMVMQDVNHQIFTESVEDEILLSMDESSPKIEEKIEKILKDLDLLHLKEAHPMALSGGQKQRVAIGSAIASGKEIIIFDEPTSGLDLKHMKKVANNIKNLQKKGITLFIISHDLELILECCSHVLHFENGKVIDNYILDNIGEEKLKKFFINPFKDFNISLNP</sequence>
<evidence type="ECO:0000256" key="9">
    <source>
        <dbReference type="ARBA" id="ARBA00023136"/>
    </source>
</evidence>
<dbReference type="InterPro" id="IPR017871">
    <property type="entry name" value="ABC_transporter-like_CS"/>
</dbReference>
<evidence type="ECO:0000259" key="11">
    <source>
        <dbReference type="PROSITE" id="PS50893"/>
    </source>
</evidence>